<proteinExistence type="predicted"/>
<dbReference type="PANTHER" id="PTHR46060:SF1">
    <property type="entry name" value="MARINER MOS1 TRANSPOSASE-LIKE PROTEIN"/>
    <property type="match status" value="1"/>
</dbReference>
<dbReference type="InterPro" id="IPR052709">
    <property type="entry name" value="Transposase-MT_Hybrid"/>
</dbReference>
<gene>
    <name evidence="2" type="ORF">AAG570_008623</name>
</gene>
<keyword evidence="3" id="KW-1185">Reference proteome</keyword>
<reference evidence="2 3" key="1">
    <citation type="submission" date="2024-07" db="EMBL/GenBank/DDBJ databases">
        <title>Chromosome-level genome assembly of the water stick insect Ranatra chinensis (Heteroptera: Nepidae).</title>
        <authorList>
            <person name="Liu X."/>
        </authorList>
    </citation>
    <scope>NUCLEOTIDE SEQUENCE [LARGE SCALE GENOMIC DNA]</scope>
    <source>
        <strain evidence="2">Cailab_2021Rc</strain>
        <tissue evidence="2">Muscle</tissue>
    </source>
</reference>
<dbReference type="EMBL" id="JBFDAA010000003">
    <property type="protein sequence ID" value="KAL1138560.1"/>
    <property type="molecule type" value="Genomic_DNA"/>
</dbReference>
<dbReference type="PANTHER" id="PTHR46060">
    <property type="entry name" value="MARINER MOS1 TRANSPOSASE-LIKE PROTEIN"/>
    <property type="match status" value="1"/>
</dbReference>
<evidence type="ECO:0000256" key="1">
    <source>
        <dbReference type="SAM" id="MobiDB-lite"/>
    </source>
</evidence>
<accession>A0ABD0YRF5</accession>
<organism evidence="2 3">
    <name type="scientific">Ranatra chinensis</name>
    <dbReference type="NCBI Taxonomy" id="642074"/>
    <lineage>
        <taxon>Eukaryota</taxon>
        <taxon>Metazoa</taxon>
        <taxon>Ecdysozoa</taxon>
        <taxon>Arthropoda</taxon>
        <taxon>Hexapoda</taxon>
        <taxon>Insecta</taxon>
        <taxon>Pterygota</taxon>
        <taxon>Neoptera</taxon>
        <taxon>Paraneoptera</taxon>
        <taxon>Hemiptera</taxon>
        <taxon>Heteroptera</taxon>
        <taxon>Panheteroptera</taxon>
        <taxon>Nepomorpha</taxon>
        <taxon>Nepidae</taxon>
        <taxon>Ranatrinae</taxon>
        <taxon>Ranatra</taxon>
    </lineage>
</organism>
<protein>
    <recommendedName>
        <fullName evidence="4">Transposase</fullName>
    </recommendedName>
</protein>
<dbReference type="Pfam" id="PF13565">
    <property type="entry name" value="HTH_32"/>
    <property type="match status" value="1"/>
</dbReference>
<feature type="compositionally biased region" description="Basic and acidic residues" evidence="1">
    <location>
        <begin position="99"/>
        <end position="109"/>
    </location>
</feature>
<evidence type="ECO:0000313" key="2">
    <source>
        <dbReference type="EMBL" id="KAL1138560.1"/>
    </source>
</evidence>
<evidence type="ECO:0008006" key="4">
    <source>
        <dbReference type="Google" id="ProtNLM"/>
    </source>
</evidence>
<dbReference type="Proteomes" id="UP001558652">
    <property type="component" value="Unassembled WGS sequence"/>
</dbReference>
<sequence>MLVEAYGECALSYSQVSRWLKAFKEGREGVVDEPRAGRPSTSSTDVNLDRVRDLLNSDRRLRVRLIADTLNIPKTIVHELVTEKTSSRPNRKRRLLRGSHPEKGLASEKGHRRYTGTPSQRAEPHRTASPRIQSEAQLGNAAPTPLLTRHCTGGLFPVPKNQDQPQGDPLRDD</sequence>
<comment type="caution">
    <text evidence="2">The sequence shown here is derived from an EMBL/GenBank/DDBJ whole genome shotgun (WGS) entry which is preliminary data.</text>
</comment>
<dbReference type="AlphaFoldDB" id="A0ABD0YRF5"/>
<feature type="region of interest" description="Disordered" evidence="1">
    <location>
        <begin position="83"/>
        <end position="173"/>
    </location>
</feature>
<evidence type="ECO:0000313" key="3">
    <source>
        <dbReference type="Proteomes" id="UP001558652"/>
    </source>
</evidence>
<name>A0ABD0YRF5_9HEMI</name>